<evidence type="ECO:0000259" key="5">
    <source>
        <dbReference type="PROSITE" id="PS50994"/>
    </source>
</evidence>
<dbReference type="Gene3D" id="3.10.10.10">
    <property type="entry name" value="HIV Type 1 Reverse Transcriptase, subunit A, domain 1"/>
    <property type="match status" value="1"/>
</dbReference>
<dbReference type="GO" id="GO:0015074">
    <property type="term" value="P:DNA integration"/>
    <property type="evidence" value="ECO:0007669"/>
    <property type="project" value="InterPro"/>
</dbReference>
<dbReference type="SUPFAM" id="SSF50630">
    <property type="entry name" value="Acid proteases"/>
    <property type="match status" value="1"/>
</dbReference>
<proteinExistence type="predicted"/>
<dbReference type="Proteomes" id="UP001231189">
    <property type="component" value="Unassembled WGS sequence"/>
</dbReference>
<dbReference type="InterPro" id="IPR056924">
    <property type="entry name" value="SH3_Tf2-1"/>
</dbReference>
<feature type="region of interest" description="Disordered" evidence="2">
    <location>
        <begin position="306"/>
        <end position="374"/>
    </location>
</feature>
<gene>
    <name evidence="6" type="ORF">QYE76_022292</name>
</gene>
<dbReference type="CDD" id="cd01647">
    <property type="entry name" value="RT_LTR"/>
    <property type="match status" value="1"/>
</dbReference>
<dbReference type="InterPro" id="IPR043128">
    <property type="entry name" value="Rev_trsase/Diguanyl_cyclase"/>
</dbReference>
<dbReference type="InterPro" id="IPR021109">
    <property type="entry name" value="Peptidase_aspartic_dom_sf"/>
</dbReference>
<sequence>MSASDNKIVNQENKNSADIITWREYEALRNEMRREFRTNDDELKSTVDEIKQTLDATNVTVTGLSDQMTDIQRNIADMRLAIENLTVLQQQQQEDDDDPELEDDAHNARGAPRGHRPRGWVPLGRNGRGQDEEDGLGKPKFSIPKFEGGADVEEYLTWELKIEKLWSLHPHYSEDRKIKLASSEFDGYALRWWDSLVRNLDEDGAQPIRTWRAMKEAMTSRFVPTNYMRNIFDKLTLLRQGVKTVDEYYMEMEMLMQRGRVRESLEMTMQRFLNGLKYDVKGIVRHYTYTNMNQLLHHAREAESQLAEEAKVKGRATGAGRFTPRAPSTAPAPSTRSAPYSTPPSKPVSNVSNAKKSESAASTSGSGASTTRNRDMLCHTCGGKGHFKRDCPNRKVMFINEDNEYETGDDADPNAPDNDDYDTDGEDAYPSDARTIVVSQRALNVLPSASTQRCNLFQTKALVGPDKACKWLSDNGEMKVNHMVRVEFAIGPYKDCIDFDVVPMTEFGDVFPEEVPAGLPPLRVPKTIVSDRDVKFMSYFWKTLWRKLGTKLLFSTTCHPQTDGQTEVVNRTLSQLLRSMIKKNLKEWEECLPHVEFAYNRAVHSTTELCPFEVVYGFKPITPLDLLPLPIHERVNMEASKRADYVKKIHEKTKELIEKKGKSNAARMNKKRKEMLFKPGDLVWVHFRKDRFPKLRKSKLKPRGAGPYKVLAKINDNAYSIDLPEDEFGVSNSFNVADLTPYDGEDLGASGYQEETSIARGEEQLDMKTDVKMAVKLDMELDMKISHGRAREEREACARGEEEVQAGPEPVLNRFSRNQHQILVRRLFHISQETTVEDYVARFSDLMDQIAAYETHPDPIHYTTCFLDGLNAGVRVLVAIQQPKDLDTAYTLALLYEELGGSGSSVGQAPISTVPHRRSQHPHQSQAQTQFSPASQPPPPPPAKWVSKAVEEKRAQEQKSGNGDRWTSLRAYRHSKGLCFTCGEKYGKDHQCKTTVQLHVVQELIDCMYPGESSDSEQTEDEHPGEPPPRQAQHQLLLLSKAAMNTELTSPKTMQLQVEIQGHKFLFLVDSGSSSCFIDAQKAELLQGKTLLAVPIPVKVAGGAILHSTTYFESLDWTAEGATFTDTFKVLELASYDGIIGLDWLGKYSPMLTHWEQGWIAIQHEGRQVVLHGDGPDNCTHALVEVHLLHEAVKENQTVPAENEDNTWRLVVDYRQLNALTIKGKYPLPVIDELLDELAGSKWFSKLDLKAGYHQIRLAPGEEHKTAFQTHNGQYEFKVMAFGLTGAPATFQHAMNATLAPVLRKFSVVFFDDILIYSATYSEHLQHLSTVLSILQKDQWQVKPSKCVFAQEQVAYLGHVISAAGVATDGSKIESIKNWAQPANQKELRGFLGLTGYYRKFIKNYAIISQPLTALLKKGVLFV</sequence>
<dbReference type="Pfam" id="PF13650">
    <property type="entry name" value="Asp_protease_2"/>
    <property type="match status" value="1"/>
</dbReference>
<evidence type="ECO:0000256" key="1">
    <source>
        <dbReference type="PROSITE-ProRule" id="PRU00047"/>
    </source>
</evidence>
<dbReference type="GO" id="GO:0003676">
    <property type="term" value="F:nucleic acid binding"/>
    <property type="evidence" value="ECO:0007669"/>
    <property type="project" value="InterPro"/>
</dbReference>
<dbReference type="InterPro" id="IPR036397">
    <property type="entry name" value="RNaseH_sf"/>
</dbReference>
<feature type="region of interest" description="Disordered" evidence="2">
    <location>
        <begin position="404"/>
        <end position="425"/>
    </location>
</feature>
<feature type="compositionally biased region" description="Acidic residues" evidence="2">
    <location>
        <begin position="93"/>
        <end position="103"/>
    </location>
</feature>
<feature type="compositionally biased region" description="Low complexity" evidence="2">
    <location>
        <begin position="348"/>
        <end position="370"/>
    </location>
</feature>
<dbReference type="Pfam" id="PF03732">
    <property type="entry name" value="Retrotrans_gag"/>
    <property type="match status" value="1"/>
</dbReference>
<dbReference type="PANTHER" id="PTHR35046:SF9">
    <property type="entry name" value="RNA-DIRECTED DNA POLYMERASE"/>
    <property type="match status" value="1"/>
</dbReference>
<protein>
    <recommendedName>
        <fullName evidence="8">Gag-pol polyprotein</fullName>
    </recommendedName>
</protein>
<evidence type="ECO:0000313" key="6">
    <source>
        <dbReference type="EMBL" id="KAK1616775.1"/>
    </source>
</evidence>
<dbReference type="PROSITE" id="PS50878">
    <property type="entry name" value="RT_POL"/>
    <property type="match status" value="1"/>
</dbReference>
<feature type="domain" description="CCHC-type" evidence="3">
    <location>
        <begin position="378"/>
        <end position="393"/>
    </location>
</feature>
<dbReference type="SUPFAM" id="SSF56672">
    <property type="entry name" value="DNA/RNA polymerases"/>
    <property type="match status" value="1"/>
</dbReference>
<dbReference type="InterPro" id="IPR001878">
    <property type="entry name" value="Znf_CCHC"/>
</dbReference>
<feature type="region of interest" description="Disordered" evidence="2">
    <location>
        <begin position="90"/>
        <end position="142"/>
    </location>
</feature>
<feature type="domain" description="Reverse transcriptase" evidence="4">
    <location>
        <begin position="1182"/>
        <end position="1361"/>
    </location>
</feature>
<evidence type="ECO:0000259" key="4">
    <source>
        <dbReference type="PROSITE" id="PS50878"/>
    </source>
</evidence>
<keyword evidence="1" id="KW-0863">Zinc-finger</keyword>
<feature type="region of interest" description="Disordered" evidence="2">
    <location>
        <begin position="902"/>
        <end position="967"/>
    </location>
</feature>
<dbReference type="Gene3D" id="2.40.70.10">
    <property type="entry name" value="Acid Proteases"/>
    <property type="match status" value="1"/>
</dbReference>
<dbReference type="InterPro" id="IPR005162">
    <property type="entry name" value="Retrotrans_gag_dom"/>
</dbReference>
<feature type="compositionally biased region" description="Low complexity" evidence="2">
    <location>
        <begin position="924"/>
        <end position="934"/>
    </location>
</feature>
<dbReference type="SMART" id="SM00343">
    <property type="entry name" value="ZnF_C2HC"/>
    <property type="match status" value="2"/>
</dbReference>
<feature type="region of interest" description="Disordered" evidence="2">
    <location>
        <begin position="1010"/>
        <end position="1031"/>
    </location>
</feature>
<dbReference type="PROSITE" id="PS50158">
    <property type="entry name" value="ZF_CCHC"/>
    <property type="match status" value="1"/>
</dbReference>
<dbReference type="SUPFAM" id="SSF53098">
    <property type="entry name" value="Ribonuclease H-like"/>
    <property type="match status" value="1"/>
</dbReference>
<evidence type="ECO:0000259" key="3">
    <source>
        <dbReference type="PROSITE" id="PS50158"/>
    </source>
</evidence>
<feature type="compositionally biased region" description="Low complexity" evidence="2">
    <location>
        <begin position="323"/>
        <end position="340"/>
    </location>
</feature>
<keyword evidence="1" id="KW-0862">Zinc</keyword>
<evidence type="ECO:0000256" key="2">
    <source>
        <dbReference type="SAM" id="MobiDB-lite"/>
    </source>
</evidence>
<comment type="caution">
    <text evidence="6">The sequence shown here is derived from an EMBL/GenBank/DDBJ whole genome shotgun (WGS) entry which is preliminary data.</text>
</comment>
<accession>A0AAD8VTN4</accession>
<dbReference type="Pfam" id="PF00098">
    <property type="entry name" value="zf-CCHC"/>
    <property type="match status" value="1"/>
</dbReference>
<dbReference type="InterPro" id="IPR000477">
    <property type="entry name" value="RT_dom"/>
</dbReference>
<keyword evidence="1" id="KW-0479">Metal-binding</keyword>
<dbReference type="Gene3D" id="3.30.70.270">
    <property type="match status" value="2"/>
</dbReference>
<dbReference type="PANTHER" id="PTHR35046">
    <property type="entry name" value="ZINC KNUCKLE (CCHC-TYPE) FAMILY PROTEIN"/>
    <property type="match status" value="1"/>
</dbReference>
<dbReference type="Pfam" id="PF24626">
    <property type="entry name" value="SH3_Tf2-1"/>
    <property type="match status" value="1"/>
</dbReference>
<dbReference type="PROSITE" id="PS50994">
    <property type="entry name" value="INTEGRASE"/>
    <property type="match status" value="1"/>
</dbReference>
<organism evidence="6 7">
    <name type="scientific">Lolium multiflorum</name>
    <name type="common">Italian ryegrass</name>
    <name type="synonym">Lolium perenne subsp. multiflorum</name>
    <dbReference type="NCBI Taxonomy" id="4521"/>
    <lineage>
        <taxon>Eukaryota</taxon>
        <taxon>Viridiplantae</taxon>
        <taxon>Streptophyta</taxon>
        <taxon>Embryophyta</taxon>
        <taxon>Tracheophyta</taxon>
        <taxon>Spermatophyta</taxon>
        <taxon>Magnoliopsida</taxon>
        <taxon>Liliopsida</taxon>
        <taxon>Poales</taxon>
        <taxon>Poaceae</taxon>
        <taxon>BOP clade</taxon>
        <taxon>Pooideae</taxon>
        <taxon>Poodae</taxon>
        <taxon>Poeae</taxon>
        <taxon>Poeae Chloroplast Group 2 (Poeae type)</taxon>
        <taxon>Loliodinae</taxon>
        <taxon>Loliinae</taxon>
        <taxon>Lolium</taxon>
    </lineage>
</organism>
<dbReference type="SUPFAM" id="SSF57756">
    <property type="entry name" value="Retrovirus zinc finger-like domains"/>
    <property type="match status" value="1"/>
</dbReference>
<dbReference type="InterPro" id="IPR012337">
    <property type="entry name" value="RNaseH-like_sf"/>
</dbReference>
<dbReference type="Gene3D" id="4.10.60.10">
    <property type="entry name" value="Zinc finger, CCHC-type"/>
    <property type="match status" value="1"/>
</dbReference>
<dbReference type="CDD" id="cd00303">
    <property type="entry name" value="retropepsin_like"/>
    <property type="match status" value="1"/>
</dbReference>
<reference evidence="6" key="1">
    <citation type="submission" date="2023-07" db="EMBL/GenBank/DDBJ databases">
        <title>A chromosome-level genome assembly of Lolium multiflorum.</title>
        <authorList>
            <person name="Chen Y."/>
            <person name="Copetti D."/>
            <person name="Kolliker R."/>
            <person name="Studer B."/>
        </authorList>
    </citation>
    <scope>NUCLEOTIDE SEQUENCE</scope>
    <source>
        <strain evidence="6">02402/16</strain>
        <tissue evidence="6">Leaf</tissue>
    </source>
</reference>
<evidence type="ECO:0008006" key="8">
    <source>
        <dbReference type="Google" id="ProtNLM"/>
    </source>
</evidence>
<dbReference type="Pfam" id="PF00078">
    <property type="entry name" value="RVT_1"/>
    <property type="match status" value="1"/>
</dbReference>
<dbReference type="InterPro" id="IPR043502">
    <property type="entry name" value="DNA/RNA_pol_sf"/>
</dbReference>
<dbReference type="InterPro" id="IPR036875">
    <property type="entry name" value="Znf_CCHC_sf"/>
</dbReference>
<dbReference type="EMBL" id="JAUUTY010000006">
    <property type="protein sequence ID" value="KAK1616775.1"/>
    <property type="molecule type" value="Genomic_DNA"/>
</dbReference>
<dbReference type="GO" id="GO:0008270">
    <property type="term" value="F:zinc ion binding"/>
    <property type="evidence" value="ECO:0007669"/>
    <property type="project" value="UniProtKB-KW"/>
</dbReference>
<feature type="domain" description="Integrase catalytic" evidence="5">
    <location>
        <begin position="461"/>
        <end position="619"/>
    </location>
</feature>
<keyword evidence="7" id="KW-1185">Reference proteome</keyword>
<name>A0AAD8VTN4_LOLMU</name>
<evidence type="ECO:0000313" key="7">
    <source>
        <dbReference type="Proteomes" id="UP001231189"/>
    </source>
</evidence>
<dbReference type="Gene3D" id="3.30.420.10">
    <property type="entry name" value="Ribonuclease H-like superfamily/Ribonuclease H"/>
    <property type="match status" value="1"/>
</dbReference>
<dbReference type="InterPro" id="IPR001584">
    <property type="entry name" value="Integrase_cat-core"/>
</dbReference>